<evidence type="ECO:0000313" key="1">
    <source>
        <dbReference type="EMBL" id="KAK9237151.1"/>
    </source>
</evidence>
<keyword evidence="1" id="KW-0255">Endonuclease</keyword>
<evidence type="ECO:0000313" key="2">
    <source>
        <dbReference type="Proteomes" id="UP001433508"/>
    </source>
</evidence>
<keyword evidence="2" id="KW-1185">Reference proteome</keyword>
<comment type="caution">
    <text evidence="1">The sequence shown here is derived from an EMBL/GenBank/DDBJ whole genome shotgun (WGS) entry which is preliminary data.</text>
</comment>
<gene>
    <name evidence="1" type="ORF">V1525DRAFT_426524</name>
</gene>
<organism evidence="1 2">
    <name type="scientific">Lipomyces kononenkoae</name>
    <name type="common">Yeast</name>
    <dbReference type="NCBI Taxonomy" id="34357"/>
    <lineage>
        <taxon>Eukaryota</taxon>
        <taxon>Fungi</taxon>
        <taxon>Dikarya</taxon>
        <taxon>Ascomycota</taxon>
        <taxon>Saccharomycotina</taxon>
        <taxon>Lipomycetes</taxon>
        <taxon>Lipomycetales</taxon>
        <taxon>Lipomycetaceae</taxon>
        <taxon>Lipomyces</taxon>
    </lineage>
</organism>
<keyword evidence="1" id="KW-0540">Nuclease</keyword>
<name>A0ACC3SZS3_LIPKO</name>
<accession>A0ACC3SZS3</accession>
<dbReference type="Proteomes" id="UP001433508">
    <property type="component" value="Unassembled WGS sequence"/>
</dbReference>
<keyword evidence="1" id="KW-0378">Hydrolase</keyword>
<dbReference type="EMBL" id="MU971373">
    <property type="protein sequence ID" value="KAK9237151.1"/>
    <property type="molecule type" value="Genomic_DNA"/>
</dbReference>
<reference evidence="2" key="1">
    <citation type="journal article" date="2024" name="Front. Bioeng. Biotechnol.">
        <title>Genome-scale model development and genomic sequencing of the oleaginous clade Lipomyces.</title>
        <authorList>
            <person name="Czajka J.J."/>
            <person name="Han Y."/>
            <person name="Kim J."/>
            <person name="Mondo S.J."/>
            <person name="Hofstad B.A."/>
            <person name="Robles A."/>
            <person name="Haridas S."/>
            <person name="Riley R."/>
            <person name="LaButti K."/>
            <person name="Pangilinan J."/>
            <person name="Andreopoulos W."/>
            <person name="Lipzen A."/>
            <person name="Yan J."/>
            <person name="Wang M."/>
            <person name="Ng V."/>
            <person name="Grigoriev I.V."/>
            <person name="Spatafora J.W."/>
            <person name="Magnuson J.K."/>
            <person name="Baker S.E."/>
            <person name="Pomraning K.R."/>
        </authorList>
    </citation>
    <scope>NUCLEOTIDE SEQUENCE [LARGE SCALE GENOMIC DNA]</scope>
    <source>
        <strain evidence="2">CBS 7786</strain>
    </source>
</reference>
<proteinExistence type="predicted"/>
<protein>
    <submittedName>
        <fullName evidence="1">HNH endonuclease-domain-containing protein</fullName>
    </submittedName>
</protein>
<sequence length="294" mass="33093">MAGRRSVGRNVHIYKSSAPEEALGGLLLNQSVTVKCFLFMLDILLAPSDAYYVSLRGSSVVLSASDQRLLQPGDYDIIPISPEGKIVITDEPCILRVYSRTSTQRLEKFRSQVRSRDGKCVITGVVNPQAQWDLWTGFQAAHVFPLSHGTLFRQSGLSEFITNRTGQEDSGINSCQNGLLMQPTIHQLFDSFDISINPDDNYKVVCFRPDAFGVDGRILDPVCRNPRDERSVRDELLRWHFRQAVLANMRGAGEPYFEMDFPPGTDMVGEILSGPQPAERMETELFLRLEEVKY</sequence>